<dbReference type="PANTHER" id="PTHR32325:SF4">
    <property type="entry name" value="TRYPTOPHANASE"/>
    <property type="match status" value="1"/>
</dbReference>
<sequence>MNDEELFMKAKELVVVFEGMPSYGGMAGRDMEAMAIGLKEATQEEYIEHRVKQVRYLGEN</sequence>
<dbReference type="PANTHER" id="PTHR32325">
    <property type="entry name" value="BETA-ELIMINATING LYASE-LIKE PROTEIN-RELATED"/>
    <property type="match status" value="1"/>
</dbReference>
<protein>
    <submittedName>
        <fullName evidence="1">Tyrosine phenol-lyase</fullName>
        <ecNumber evidence="1">4.1.99.2</ecNumber>
    </submittedName>
</protein>
<proteinExistence type="predicted"/>
<name>A0A336N7D1_AGGAP</name>
<dbReference type="InterPro" id="IPR015421">
    <property type="entry name" value="PyrdxlP-dep_Trfase_major"/>
</dbReference>
<organism evidence="1 2">
    <name type="scientific">Aggregatibacter aphrophilus</name>
    <name type="common">Haemophilus aphrophilus</name>
    <dbReference type="NCBI Taxonomy" id="732"/>
    <lineage>
        <taxon>Bacteria</taxon>
        <taxon>Pseudomonadati</taxon>
        <taxon>Pseudomonadota</taxon>
        <taxon>Gammaproteobacteria</taxon>
        <taxon>Pasteurellales</taxon>
        <taxon>Pasteurellaceae</taxon>
        <taxon>Aggregatibacter</taxon>
    </lineage>
</organism>
<dbReference type="AlphaFoldDB" id="A0A336N7D1"/>
<evidence type="ECO:0000313" key="2">
    <source>
        <dbReference type="Proteomes" id="UP000253728"/>
    </source>
</evidence>
<dbReference type="EC" id="4.1.99.2" evidence="1"/>
<dbReference type="InterPro" id="IPR015424">
    <property type="entry name" value="PyrdxlP-dep_Trfase"/>
</dbReference>
<dbReference type="Proteomes" id="UP000253728">
    <property type="component" value="Unassembled WGS sequence"/>
</dbReference>
<gene>
    <name evidence="1" type="primary">tpl_3</name>
    <name evidence="1" type="ORF">NCTC5908_01758</name>
</gene>
<keyword evidence="1" id="KW-0456">Lyase</keyword>
<evidence type="ECO:0000313" key="1">
    <source>
        <dbReference type="EMBL" id="SSZ29946.1"/>
    </source>
</evidence>
<reference evidence="1 2" key="1">
    <citation type="submission" date="2018-06" db="EMBL/GenBank/DDBJ databases">
        <authorList>
            <consortium name="Pathogen Informatics"/>
            <person name="Doyle S."/>
        </authorList>
    </citation>
    <scope>NUCLEOTIDE SEQUENCE [LARGE SCALE GENOMIC DNA]</scope>
    <source>
        <strain evidence="1 2">NCTC5908</strain>
    </source>
</reference>
<dbReference type="SUPFAM" id="SSF53383">
    <property type="entry name" value="PLP-dependent transferases"/>
    <property type="match status" value="1"/>
</dbReference>
<dbReference type="Gene3D" id="3.40.640.10">
    <property type="entry name" value="Type I PLP-dependent aspartate aminotransferase-like (Major domain)"/>
    <property type="match status" value="1"/>
</dbReference>
<dbReference type="EMBL" id="UFSP01000003">
    <property type="protein sequence ID" value="SSZ29946.1"/>
    <property type="molecule type" value="Genomic_DNA"/>
</dbReference>
<dbReference type="GO" id="GO:0050371">
    <property type="term" value="F:tyrosine phenol-lyase activity"/>
    <property type="evidence" value="ECO:0007669"/>
    <property type="project" value="UniProtKB-EC"/>
</dbReference>
<accession>A0A336N7D1</accession>